<feature type="transmembrane region" description="Helical" evidence="1">
    <location>
        <begin position="127"/>
        <end position="150"/>
    </location>
</feature>
<reference evidence="2 3" key="1">
    <citation type="submission" date="2020-08" db="EMBL/GenBank/DDBJ databases">
        <title>Genomic Encyclopedia of Type Strains, Phase III (KMG-III): the genomes of soil and plant-associated and newly described type strains.</title>
        <authorList>
            <person name="Whitman W."/>
        </authorList>
    </citation>
    <scope>NUCLEOTIDE SEQUENCE [LARGE SCALE GENOMIC DNA]</scope>
    <source>
        <strain evidence="2 3">CECT 5831</strain>
    </source>
</reference>
<dbReference type="AlphaFoldDB" id="A0A839TSQ1"/>
<evidence type="ECO:0000256" key="1">
    <source>
        <dbReference type="SAM" id="Phobius"/>
    </source>
</evidence>
<feature type="transmembrane region" description="Helical" evidence="1">
    <location>
        <begin position="73"/>
        <end position="94"/>
    </location>
</feature>
<organism evidence="2 3">
    <name type="scientific">Paenibacillus rhizosphaerae</name>
    <dbReference type="NCBI Taxonomy" id="297318"/>
    <lineage>
        <taxon>Bacteria</taxon>
        <taxon>Bacillati</taxon>
        <taxon>Bacillota</taxon>
        <taxon>Bacilli</taxon>
        <taxon>Bacillales</taxon>
        <taxon>Paenibacillaceae</taxon>
        <taxon>Paenibacillus</taxon>
    </lineage>
</organism>
<dbReference type="EMBL" id="JACHXJ010000004">
    <property type="protein sequence ID" value="MBB3129856.1"/>
    <property type="molecule type" value="Genomic_DNA"/>
</dbReference>
<dbReference type="Proteomes" id="UP000517523">
    <property type="component" value="Unassembled WGS sequence"/>
</dbReference>
<keyword evidence="1" id="KW-0472">Membrane</keyword>
<feature type="transmembrane region" description="Helical" evidence="1">
    <location>
        <begin position="100"/>
        <end position="120"/>
    </location>
</feature>
<protein>
    <submittedName>
        <fullName evidence="2">Uncharacterized protein</fullName>
    </submittedName>
</protein>
<evidence type="ECO:0000313" key="2">
    <source>
        <dbReference type="EMBL" id="MBB3129856.1"/>
    </source>
</evidence>
<keyword evidence="1" id="KW-1133">Transmembrane helix</keyword>
<sequence length="190" mass="20334">MGKFTNYWAGSASRAGIDDMRTRLGAGTLTTRKMIAVAFLASISALLQAMGGILPGIGFLFSPFATAPIVVSSLLSAGSGLLAYALTLLLLLFIQPSELVVFPLTTGLLALGIGLSLYYFKTRWAAVLVGSVVLCSGILLLLSVFRFPVLGPAMSPAVDFKAALLMFAFSLFYSWLWVELSMLLIRKLNK</sequence>
<comment type="caution">
    <text evidence="2">The sequence shown here is derived from an EMBL/GenBank/DDBJ whole genome shotgun (WGS) entry which is preliminary data.</text>
</comment>
<proteinExistence type="predicted"/>
<gene>
    <name evidence="2" type="ORF">FHS19_004561</name>
</gene>
<evidence type="ECO:0000313" key="3">
    <source>
        <dbReference type="Proteomes" id="UP000517523"/>
    </source>
</evidence>
<name>A0A839TSQ1_9BACL</name>
<keyword evidence="1" id="KW-0812">Transmembrane</keyword>
<feature type="transmembrane region" description="Helical" evidence="1">
    <location>
        <begin position="162"/>
        <end position="185"/>
    </location>
</feature>
<feature type="transmembrane region" description="Helical" evidence="1">
    <location>
        <begin position="34"/>
        <end position="61"/>
    </location>
</feature>
<dbReference type="RefSeq" id="WP_183584053.1">
    <property type="nucleotide sequence ID" value="NZ_JACHXJ010000004.1"/>
</dbReference>
<accession>A0A839TSQ1</accession>